<dbReference type="PRINTS" id="PR01183">
    <property type="entry name" value="RIBORDTASEM1"/>
</dbReference>
<dbReference type="Gene3D" id="3.20.70.20">
    <property type="match status" value="1"/>
</dbReference>
<evidence type="ECO:0000256" key="12">
    <source>
        <dbReference type="ARBA" id="ARBA00047754"/>
    </source>
</evidence>
<dbReference type="EC" id="1.17.4.1" evidence="3 13"/>
<evidence type="ECO:0000256" key="6">
    <source>
        <dbReference type="ARBA" id="ARBA00022634"/>
    </source>
</evidence>
<feature type="domain" description="Ribonucleotide reductase large subunit C-terminal" evidence="14">
    <location>
        <begin position="163"/>
        <end position="701"/>
    </location>
</feature>
<dbReference type="GO" id="GO:0031419">
    <property type="term" value="F:cobalamin binding"/>
    <property type="evidence" value="ECO:0007669"/>
    <property type="project" value="UniProtKB-KW"/>
</dbReference>
<comment type="caution">
    <text evidence="17">The sequence shown here is derived from an EMBL/GenBank/DDBJ whole genome shotgun (WGS) entry which is preliminary data.</text>
</comment>
<feature type="domain" description="Ribonucleotide reductase class II vitamin B12-dependent N-terminal" evidence="15">
    <location>
        <begin position="51"/>
        <end position="142"/>
    </location>
</feature>
<name>A0A7C4ETF3_9BACT</name>
<evidence type="ECO:0000256" key="13">
    <source>
        <dbReference type="RuleBase" id="RU364064"/>
    </source>
</evidence>
<evidence type="ECO:0000256" key="9">
    <source>
        <dbReference type="ARBA" id="ARBA00023157"/>
    </source>
</evidence>
<evidence type="ECO:0000256" key="5">
    <source>
        <dbReference type="ARBA" id="ARBA00022628"/>
    </source>
</evidence>
<sequence length="911" mass="99194">MGTRVRRQKNIAADVATLEAEPTSRARGLVFQRVFSRSETDPLSTVEWSKRPAVIRNAKGEVIFEQSDVEAPTTWSDMAVTVVASRYFRGKLGEQDRESSIRGLLLRVVDTITSWGIDQAYFATPADAAAFRDELLVMLVRQMASFNSPVWFNVGIEPVPQCSACFILSVQDTMESILQWYYQEGLIFKGGSGSGVNLSLLRSSREPLAGGGTASGPVSFMRAADASAGVIKSGGKTRRAAKMVILDIAHPDIVEFIRCKAIEERKAQALIRAGYDASFEGEAHASVAFQNSNHSVRVSDAFMRAVEADESWETRYILSGQVANRYSARELFREIASAAHQCGDPGLQFEAAINERHTCPNTAPIRASNPCAEYFHVDDSACNLASLRLTAFLDGEGIFDIQGFRQAVAVMVTAQDILIDRAGYPSEAIARNSRSMRAIGLGYADLGALLMSIGVPYDSDQGRAWAAAVTALMTGEAYVQSAKIAEVRGPFAEFEKNREAMLRVIAAHKESLSEIKAEHVPTDLVSEATISWERALDQGAQWGYSNCQVTVLAPTGTVAFMMDCDTTGIEPDVALVKHKALSGGGTLRILNRTVEKALRRLGYDDDAVSDILKQLEEHGSMESIAAVKPEHLPVFDCALRPVKGTRMISAEGHLKMMAAVQPFISGGISKTINLPSDTTVEDIEQVFISAWKMNLKAVSVYRDGCKTVQPLTVASPLDQQFPGPVRRRLPVDCKSVRHKFEIAGQKGYIHTGFYEDGKVGEIFIRMAKEGSTISGLMDTIATLTSIALQYGVPLEALVNKFSHVRFEPSGITTNPQIPFAKSLTDYIFRYLGTRFLTREQQERAGLLGGDHGLPGLAHDLARIERAAPTTNEGHTFHPQSDAPACPDCGAIMVRNGSCYKCLNCGATTGCS</sequence>
<evidence type="ECO:0000259" key="14">
    <source>
        <dbReference type="Pfam" id="PF02867"/>
    </source>
</evidence>
<dbReference type="Pfam" id="PF02867">
    <property type="entry name" value="Ribonuc_red_lgC"/>
    <property type="match status" value="1"/>
</dbReference>
<protein>
    <recommendedName>
        <fullName evidence="4 13">Vitamin B12-dependent ribonucleotide reductase</fullName>
        <ecNumber evidence="3 13">1.17.4.1</ecNumber>
    </recommendedName>
</protein>
<dbReference type="InterPro" id="IPR024434">
    <property type="entry name" value="TSCPD_dom"/>
</dbReference>
<keyword evidence="5 13" id="KW-0846">Cobalamin</keyword>
<evidence type="ECO:0000256" key="3">
    <source>
        <dbReference type="ARBA" id="ARBA00012274"/>
    </source>
</evidence>
<proteinExistence type="inferred from homology"/>
<dbReference type="InterPro" id="IPR013678">
    <property type="entry name" value="RNR_2_N"/>
</dbReference>
<comment type="cofactor">
    <cofactor evidence="1 13">
        <name>adenosylcob(III)alamin</name>
        <dbReference type="ChEBI" id="CHEBI:18408"/>
    </cofactor>
</comment>
<dbReference type="InterPro" id="IPR050862">
    <property type="entry name" value="RdRp_reductase_class-2"/>
</dbReference>
<keyword evidence="10 13" id="KW-0170">Cobalt</keyword>
<organism evidence="17">
    <name type="scientific">Desulfomonile tiedjei</name>
    <dbReference type="NCBI Taxonomy" id="2358"/>
    <lineage>
        <taxon>Bacteria</taxon>
        <taxon>Pseudomonadati</taxon>
        <taxon>Thermodesulfobacteriota</taxon>
        <taxon>Desulfomonilia</taxon>
        <taxon>Desulfomonilales</taxon>
        <taxon>Desulfomonilaceae</taxon>
        <taxon>Desulfomonile</taxon>
    </lineage>
</organism>
<evidence type="ECO:0000256" key="11">
    <source>
        <dbReference type="ARBA" id="ARBA00025437"/>
    </source>
</evidence>
<dbReference type="AlphaFoldDB" id="A0A7C4ETF3"/>
<dbReference type="GO" id="GO:0050897">
    <property type="term" value="F:cobalt ion binding"/>
    <property type="evidence" value="ECO:0007669"/>
    <property type="project" value="InterPro"/>
</dbReference>
<keyword evidence="9" id="KW-1015">Disulfide bond</keyword>
<evidence type="ECO:0000256" key="8">
    <source>
        <dbReference type="ARBA" id="ARBA00023002"/>
    </source>
</evidence>
<evidence type="ECO:0000259" key="16">
    <source>
        <dbReference type="Pfam" id="PF12637"/>
    </source>
</evidence>
<dbReference type="GO" id="GO:0004748">
    <property type="term" value="F:ribonucleoside-diphosphate reductase activity, thioredoxin disulfide as acceptor"/>
    <property type="evidence" value="ECO:0007669"/>
    <property type="project" value="UniProtKB-EC"/>
</dbReference>
<keyword evidence="6 13" id="KW-0237">DNA synthesis</keyword>
<dbReference type="InterPro" id="IPR000788">
    <property type="entry name" value="RNR_lg_C"/>
</dbReference>
<comment type="catalytic activity">
    <reaction evidence="12 13">
        <text>a 2'-deoxyribonucleoside 5'-diphosphate + [thioredoxin]-disulfide + H2O = a ribonucleoside 5'-diphosphate + [thioredoxin]-dithiol</text>
        <dbReference type="Rhea" id="RHEA:23252"/>
        <dbReference type="Rhea" id="RHEA-COMP:10698"/>
        <dbReference type="Rhea" id="RHEA-COMP:10700"/>
        <dbReference type="ChEBI" id="CHEBI:15377"/>
        <dbReference type="ChEBI" id="CHEBI:29950"/>
        <dbReference type="ChEBI" id="CHEBI:50058"/>
        <dbReference type="ChEBI" id="CHEBI:57930"/>
        <dbReference type="ChEBI" id="CHEBI:73316"/>
        <dbReference type="EC" id="1.17.4.1"/>
    </reaction>
</comment>
<evidence type="ECO:0000256" key="1">
    <source>
        <dbReference type="ARBA" id="ARBA00001922"/>
    </source>
</evidence>
<accession>A0A7C4ETF3</accession>
<dbReference type="PANTHER" id="PTHR43371">
    <property type="entry name" value="VITAMIN B12-DEPENDENT RIBONUCLEOTIDE REDUCTASE"/>
    <property type="match status" value="1"/>
</dbReference>
<comment type="similarity">
    <text evidence="2 13">Belongs to the ribonucleoside diphosphate reductase class-2 family.</text>
</comment>
<evidence type="ECO:0000313" key="17">
    <source>
        <dbReference type="EMBL" id="HGH60771.1"/>
    </source>
</evidence>
<dbReference type="CDD" id="cd02888">
    <property type="entry name" value="RNR_II_dimer"/>
    <property type="match status" value="1"/>
</dbReference>
<evidence type="ECO:0000259" key="15">
    <source>
        <dbReference type="Pfam" id="PF08471"/>
    </source>
</evidence>
<comment type="function">
    <text evidence="11 13">Catalyzes the reduction of ribonucleotides to deoxyribonucleotides. May function to provide a pool of deoxyribonucleotide precursors for DNA repair during oxygen limitation and/or for immediate growth after restoration of oxygen.</text>
</comment>
<dbReference type="SUPFAM" id="SSF51998">
    <property type="entry name" value="PFL-like glycyl radical enzymes"/>
    <property type="match status" value="1"/>
</dbReference>
<feature type="domain" description="TSCPD" evidence="16">
    <location>
        <begin position="737"/>
        <end position="832"/>
    </location>
</feature>
<dbReference type="GO" id="GO:0071897">
    <property type="term" value="P:DNA biosynthetic process"/>
    <property type="evidence" value="ECO:0007669"/>
    <property type="project" value="UniProtKB-KW"/>
</dbReference>
<dbReference type="Pfam" id="PF08471">
    <property type="entry name" value="Ribonuc_red_2_N"/>
    <property type="match status" value="1"/>
</dbReference>
<dbReference type="EMBL" id="DTGT01000179">
    <property type="protein sequence ID" value="HGH60771.1"/>
    <property type="molecule type" value="Genomic_DNA"/>
</dbReference>
<dbReference type="Pfam" id="PF12637">
    <property type="entry name" value="TSCPD"/>
    <property type="match status" value="1"/>
</dbReference>
<keyword evidence="8 13" id="KW-0560">Oxidoreductase</keyword>
<evidence type="ECO:0000256" key="10">
    <source>
        <dbReference type="ARBA" id="ARBA00023285"/>
    </source>
</evidence>
<dbReference type="NCBIfam" id="NF005122">
    <property type="entry name" value="PRK06556.1"/>
    <property type="match status" value="1"/>
</dbReference>
<dbReference type="PANTHER" id="PTHR43371:SF1">
    <property type="entry name" value="RIBONUCLEOSIDE-DIPHOSPHATE REDUCTASE"/>
    <property type="match status" value="1"/>
</dbReference>
<dbReference type="NCBIfam" id="TIGR02504">
    <property type="entry name" value="NrdJ_Z"/>
    <property type="match status" value="1"/>
</dbReference>
<evidence type="ECO:0000256" key="7">
    <source>
        <dbReference type="ARBA" id="ARBA00022741"/>
    </source>
</evidence>
<dbReference type="InterPro" id="IPR013344">
    <property type="entry name" value="RNR_NrdJ/NrdZ"/>
</dbReference>
<dbReference type="GO" id="GO:0000166">
    <property type="term" value="F:nucleotide binding"/>
    <property type="evidence" value="ECO:0007669"/>
    <property type="project" value="UniProtKB-KW"/>
</dbReference>
<reference evidence="17" key="1">
    <citation type="journal article" date="2020" name="mSystems">
        <title>Genome- and Community-Level Interaction Insights into Carbon Utilization and Element Cycling Functions of Hydrothermarchaeota in Hydrothermal Sediment.</title>
        <authorList>
            <person name="Zhou Z."/>
            <person name="Liu Y."/>
            <person name="Xu W."/>
            <person name="Pan J."/>
            <person name="Luo Z.H."/>
            <person name="Li M."/>
        </authorList>
    </citation>
    <scope>NUCLEOTIDE SEQUENCE [LARGE SCALE GENOMIC DNA]</scope>
    <source>
        <strain evidence="17">SpSt-769</strain>
    </source>
</reference>
<keyword evidence="7 13" id="KW-0547">Nucleotide-binding</keyword>
<evidence type="ECO:0000256" key="2">
    <source>
        <dbReference type="ARBA" id="ARBA00007405"/>
    </source>
</evidence>
<gene>
    <name evidence="17" type="ORF">ENV54_05675</name>
</gene>
<evidence type="ECO:0000256" key="4">
    <source>
        <dbReference type="ARBA" id="ARBA00014409"/>
    </source>
</evidence>